<protein>
    <submittedName>
        <fullName evidence="7">Glycoside hydrolase</fullName>
    </submittedName>
</protein>
<evidence type="ECO:0000259" key="6">
    <source>
        <dbReference type="Pfam" id="PF18564"/>
    </source>
</evidence>
<dbReference type="AlphaFoldDB" id="A0A0H2S5Y2"/>
<keyword evidence="3" id="KW-0326">Glycosidase</keyword>
<accession>A0A0H2S5Y2</accession>
<reference evidence="7 8" key="1">
    <citation type="submission" date="2015-04" db="EMBL/GenBank/DDBJ databases">
        <title>Complete genome sequence of Schizopora paradoxa KUC8140, a cosmopolitan wood degrader in East Asia.</title>
        <authorList>
            <consortium name="DOE Joint Genome Institute"/>
            <person name="Min B."/>
            <person name="Park H."/>
            <person name="Jang Y."/>
            <person name="Kim J.-J."/>
            <person name="Kim K.H."/>
            <person name="Pangilinan J."/>
            <person name="Lipzen A."/>
            <person name="Riley R."/>
            <person name="Grigoriev I.V."/>
            <person name="Spatafora J.W."/>
            <person name="Choi I.-G."/>
        </authorList>
    </citation>
    <scope>NUCLEOTIDE SEQUENCE [LARGE SCALE GENOMIC DNA]</scope>
    <source>
        <strain evidence="7 8">KUC8140</strain>
    </source>
</reference>
<gene>
    <name evidence="7" type="ORF">SCHPADRAFT_992625</name>
</gene>
<dbReference type="SUPFAM" id="SSF51445">
    <property type="entry name" value="(Trans)glycosidases"/>
    <property type="match status" value="1"/>
</dbReference>
<feature type="region of interest" description="Disordered" evidence="4">
    <location>
        <begin position="752"/>
        <end position="775"/>
    </location>
</feature>
<dbReference type="GO" id="GO:0000272">
    <property type="term" value="P:polysaccharide catabolic process"/>
    <property type="evidence" value="ECO:0007669"/>
    <property type="project" value="InterPro"/>
</dbReference>
<evidence type="ECO:0000259" key="5">
    <source>
        <dbReference type="Pfam" id="PF00150"/>
    </source>
</evidence>
<dbReference type="Gene3D" id="2.60.40.1180">
    <property type="entry name" value="Golgi alpha-mannosidase II"/>
    <property type="match status" value="1"/>
</dbReference>
<evidence type="ECO:0000256" key="1">
    <source>
        <dbReference type="ARBA" id="ARBA00005641"/>
    </source>
</evidence>
<comment type="similarity">
    <text evidence="1">Belongs to the glycosyl hydrolase 5 (cellulase A) family.</text>
</comment>
<dbReference type="FunFam" id="3.20.20.80:FF:000122">
    <property type="entry name" value="Glycoside hydrolase"/>
    <property type="match status" value="1"/>
</dbReference>
<dbReference type="Pfam" id="PF18564">
    <property type="entry name" value="Glyco_hydro_5_C"/>
    <property type="match status" value="1"/>
</dbReference>
<feature type="domain" description="Glycoside hydrolase family 5" evidence="5">
    <location>
        <begin position="88"/>
        <end position="146"/>
    </location>
</feature>
<evidence type="ECO:0000256" key="3">
    <source>
        <dbReference type="ARBA" id="ARBA00023295"/>
    </source>
</evidence>
<dbReference type="InterPro" id="IPR052066">
    <property type="entry name" value="Glycosphingolipid_Hydrolases"/>
</dbReference>
<dbReference type="InterPro" id="IPR013780">
    <property type="entry name" value="Glyco_hydro_b"/>
</dbReference>
<name>A0A0H2S5Y2_9AGAM</name>
<evidence type="ECO:0000256" key="4">
    <source>
        <dbReference type="SAM" id="MobiDB-lite"/>
    </source>
</evidence>
<dbReference type="PANTHER" id="PTHR31308">
    <property type="match status" value="1"/>
</dbReference>
<dbReference type="Pfam" id="PF00150">
    <property type="entry name" value="Cellulase"/>
    <property type="match status" value="1"/>
</dbReference>
<organism evidence="7 8">
    <name type="scientific">Schizopora paradoxa</name>
    <dbReference type="NCBI Taxonomy" id="27342"/>
    <lineage>
        <taxon>Eukaryota</taxon>
        <taxon>Fungi</taxon>
        <taxon>Dikarya</taxon>
        <taxon>Basidiomycota</taxon>
        <taxon>Agaricomycotina</taxon>
        <taxon>Agaricomycetes</taxon>
        <taxon>Hymenochaetales</taxon>
        <taxon>Schizoporaceae</taxon>
        <taxon>Schizopora</taxon>
    </lineage>
</organism>
<dbReference type="Proteomes" id="UP000053477">
    <property type="component" value="Unassembled WGS sequence"/>
</dbReference>
<feature type="compositionally biased region" description="Low complexity" evidence="4">
    <location>
        <begin position="833"/>
        <end position="851"/>
    </location>
</feature>
<evidence type="ECO:0000313" key="8">
    <source>
        <dbReference type="Proteomes" id="UP000053477"/>
    </source>
</evidence>
<dbReference type="GO" id="GO:1904462">
    <property type="term" value="P:ergosteryl 3-beta-D-glucoside catabolic process"/>
    <property type="evidence" value="ECO:0007669"/>
    <property type="project" value="TreeGrafter"/>
</dbReference>
<proteinExistence type="inferred from homology"/>
<dbReference type="GO" id="GO:0050295">
    <property type="term" value="F:steryl-beta-glucosidase activity"/>
    <property type="evidence" value="ECO:0007669"/>
    <property type="project" value="TreeGrafter"/>
</dbReference>
<dbReference type="InParanoid" id="A0A0H2S5Y2"/>
<feature type="domain" description="Glycoside hydrolase family 5 C-terminal" evidence="6">
    <location>
        <begin position="722"/>
        <end position="802"/>
    </location>
</feature>
<evidence type="ECO:0000313" key="7">
    <source>
        <dbReference type="EMBL" id="KLO19675.1"/>
    </source>
</evidence>
<feature type="region of interest" description="Disordered" evidence="4">
    <location>
        <begin position="803"/>
        <end position="863"/>
    </location>
</feature>
<dbReference type="Gene3D" id="3.20.20.80">
    <property type="entry name" value="Glycosidases"/>
    <property type="match status" value="2"/>
</dbReference>
<dbReference type="STRING" id="27342.A0A0H2S5Y2"/>
<sequence>MPRIPSVSPATEKPTAPYFIHTVDNNFVDNRGRTLLLRGVNLSGSSKAPVGEPSYFRDQLWESGESGDISFIGRPLDVDDGSADIHLARLKGWGFNVLRYPVTWEALEHDGPGQYDYDFMDYTVRVLRKCKEYGFKVYMDPHQDVWSRYSGGSGAPYWTLLACGIDPHNFTATQSALLHSEYPVAHEPEPDQFPAMIWSTNYGRLASQTLFTLFFAGRDYAPKCIIDGMNIQDYLQKHFIDAFGALADRIRDAGDLLDECVIGWDSMNEPAEGFCGYEDLNSVPEEQGSTLRKGSRPTPAQSLRLGMGQEQTVEHWSFGGFGPKCDGTVTIDPKGFTMWLDPEDSDEDADGVSERWGWRRDPGWTLGTCIWALHGVWDVDSGYIVKPDYFQCPPFDPDRPVVFETDFWRPHWRAYISRIRSAHPEAIHFVQPPVFAEPPPLDGPDDLKGRCCYSGHYYDGLTLVTRHWNWFNADALGMLRGKYSGMWQAVRIGEPAIRQSLRDQLGYLKADAQILGSYPTLIGEIGTPFDMDAKRSYGFTDKGKYAGDYSRQEKALDASLNGADGPNALSYTIWTYCPDSSHKWGDGWNMEDLSLWSEDDVRQPPRRTEEDVDNRYNMRSAFSSKAALLNRKSAQALVSVNGVASISMPSVSMTPAMQSALSLNTLGGVSVASDDMTQVLDHRLKDYNQDQGYVVNRAGPASWSNPYDFLTDGARAVRAFVRPYPVAVVGLPSDIQFDIKKAEFKLSVRVRPEDRPVPISPSRASSSTNINAKEDGNLSEIPTEIFIPLVHFARGDIVARSSTAIDPTDKGRGRARSRSRSPRNGDNCEESSCEPSPVVSTASSTTISQQVNGVSTPHPPPVSESLLDVDVRVSAGRWEIEGQYLRWWYPVPSEEGALELVHTIQVKRRRGAIKVINERALARGTCASRCARSVQTFCQKVASLLGCCVM</sequence>
<feature type="compositionally biased region" description="Polar residues" evidence="4">
    <location>
        <begin position="762"/>
        <end position="771"/>
    </location>
</feature>
<keyword evidence="8" id="KW-1185">Reference proteome</keyword>
<dbReference type="OrthoDB" id="9971853at2759"/>
<dbReference type="EMBL" id="KQ085885">
    <property type="protein sequence ID" value="KLO19675.1"/>
    <property type="molecule type" value="Genomic_DNA"/>
</dbReference>
<dbReference type="InterPro" id="IPR041036">
    <property type="entry name" value="GH5_C"/>
</dbReference>
<keyword evidence="2 7" id="KW-0378">Hydrolase</keyword>
<dbReference type="PANTHER" id="PTHR31308:SF6">
    <property type="entry name" value="GLYCOSIDE HYDROLASE FAMILY 5 C-TERMINAL DOMAIN-CONTAINING PROTEIN"/>
    <property type="match status" value="1"/>
</dbReference>
<dbReference type="InterPro" id="IPR001547">
    <property type="entry name" value="Glyco_hydro_5"/>
</dbReference>
<dbReference type="InterPro" id="IPR017853">
    <property type="entry name" value="GH"/>
</dbReference>
<evidence type="ECO:0000256" key="2">
    <source>
        <dbReference type="ARBA" id="ARBA00022801"/>
    </source>
</evidence>